<evidence type="ECO:0000256" key="5">
    <source>
        <dbReference type="ARBA" id="ARBA00023136"/>
    </source>
</evidence>
<feature type="domain" description="CWH43-like N-terminal" evidence="7">
    <location>
        <begin position="42"/>
        <end position="270"/>
    </location>
</feature>
<keyword evidence="3 6" id="KW-0812">Transmembrane</keyword>
<dbReference type="Pfam" id="PF10277">
    <property type="entry name" value="Frag1"/>
    <property type="match status" value="1"/>
</dbReference>
<keyword evidence="9" id="KW-1185">Reference proteome</keyword>
<feature type="transmembrane region" description="Helical" evidence="6">
    <location>
        <begin position="82"/>
        <end position="105"/>
    </location>
</feature>
<dbReference type="EMBL" id="BPLQ01003650">
    <property type="protein sequence ID" value="GIY02167.1"/>
    <property type="molecule type" value="Genomic_DNA"/>
</dbReference>
<comment type="subcellular location">
    <subcellularLocation>
        <location evidence="1">Endomembrane system</location>
        <topology evidence="1">Multi-pass membrane protein</topology>
    </subcellularLocation>
</comment>
<keyword evidence="4 6" id="KW-1133">Transmembrane helix</keyword>
<evidence type="ECO:0000256" key="3">
    <source>
        <dbReference type="ARBA" id="ARBA00022692"/>
    </source>
</evidence>
<protein>
    <recommendedName>
        <fullName evidence="7">CWH43-like N-terminal domain-containing protein</fullName>
    </recommendedName>
</protein>
<feature type="transmembrane region" description="Helical" evidence="6">
    <location>
        <begin position="196"/>
        <end position="219"/>
    </location>
</feature>
<evidence type="ECO:0000256" key="6">
    <source>
        <dbReference type="SAM" id="Phobius"/>
    </source>
</evidence>
<comment type="caution">
    <text evidence="8">The sequence shown here is derived from an EMBL/GenBank/DDBJ whole genome shotgun (WGS) entry which is preliminary data.</text>
</comment>
<dbReference type="InterPro" id="IPR019402">
    <property type="entry name" value="CWH43_N"/>
</dbReference>
<keyword evidence="5 6" id="KW-0472">Membrane</keyword>
<proteinExistence type="inferred from homology"/>
<dbReference type="Proteomes" id="UP001054837">
    <property type="component" value="Unassembled WGS sequence"/>
</dbReference>
<dbReference type="InterPro" id="IPR050911">
    <property type="entry name" value="DRAM/TMEM150_Autophagy_Mod"/>
</dbReference>
<feature type="transmembrane region" description="Helical" evidence="6">
    <location>
        <begin position="41"/>
        <end position="62"/>
    </location>
</feature>
<evidence type="ECO:0000259" key="7">
    <source>
        <dbReference type="Pfam" id="PF10277"/>
    </source>
</evidence>
<dbReference type="PANTHER" id="PTHR21324">
    <property type="entry name" value="FASTING-INDUCIBLE INTEGRAL MEMBRANE PROTEIN TM6P1-RELATED"/>
    <property type="match status" value="1"/>
</dbReference>
<evidence type="ECO:0000256" key="4">
    <source>
        <dbReference type="ARBA" id="ARBA00022989"/>
    </source>
</evidence>
<gene>
    <name evidence="8" type="primary">AVEN_20999_1</name>
    <name evidence="8" type="ORF">CDAR_115681</name>
</gene>
<dbReference type="AlphaFoldDB" id="A0AAV4PYN7"/>
<name>A0AAV4PYN7_9ARAC</name>
<organism evidence="8 9">
    <name type="scientific">Caerostris darwini</name>
    <dbReference type="NCBI Taxonomy" id="1538125"/>
    <lineage>
        <taxon>Eukaryota</taxon>
        <taxon>Metazoa</taxon>
        <taxon>Ecdysozoa</taxon>
        <taxon>Arthropoda</taxon>
        <taxon>Chelicerata</taxon>
        <taxon>Arachnida</taxon>
        <taxon>Araneae</taxon>
        <taxon>Araneomorphae</taxon>
        <taxon>Entelegynae</taxon>
        <taxon>Araneoidea</taxon>
        <taxon>Araneidae</taxon>
        <taxon>Caerostris</taxon>
    </lineage>
</organism>
<evidence type="ECO:0000313" key="9">
    <source>
        <dbReference type="Proteomes" id="UP001054837"/>
    </source>
</evidence>
<feature type="transmembrane region" description="Helical" evidence="6">
    <location>
        <begin position="251"/>
        <end position="268"/>
    </location>
</feature>
<reference evidence="8 9" key="1">
    <citation type="submission" date="2021-06" db="EMBL/GenBank/DDBJ databases">
        <title>Caerostris darwini draft genome.</title>
        <authorList>
            <person name="Kono N."/>
            <person name="Arakawa K."/>
        </authorList>
    </citation>
    <scope>NUCLEOTIDE SEQUENCE [LARGE SCALE GENOMIC DNA]</scope>
</reference>
<dbReference type="GO" id="GO:0012505">
    <property type="term" value="C:endomembrane system"/>
    <property type="evidence" value="ECO:0007669"/>
    <property type="project" value="UniProtKB-SubCell"/>
</dbReference>
<accession>A0AAV4PYN7</accession>
<evidence type="ECO:0000256" key="1">
    <source>
        <dbReference type="ARBA" id="ARBA00004127"/>
    </source>
</evidence>
<sequence>MEKFRSASVPHIKFELPRKPFPHFSIHTRVLQCGWKHSGKFAFFFSALIILSILIPYTFALIGGNSRPLLPLIRQNESDITQSGICSVALYFIAIIGSVMISVRYVHVSSQNETKNWRLNVLNKLGLSIGYVSFSGLVVVASFPVRMDPGKQLLWDPSVLLLPLMGAFFTFFFGALYLLLQTAISLFFYEGNGRLVLLRFVFFIICSTCFATSTLSTMFMDKKPPSDGSIHLIESDVMTKFISEPNVMSSLSEWLMVLFFALYFLTFVRESESISVAITFRHLLTGRRISLASLTNMSQI</sequence>
<feature type="transmembrane region" description="Helical" evidence="6">
    <location>
        <begin position="165"/>
        <end position="189"/>
    </location>
</feature>
<dbReference type="PANTHER" id="PTHR21324:SF2">
    <property type="entry name" value="EG:22E5.9 PROTEIN"/>
    <property type="match status" value="1"/>
</dbReference>
<feature type="transmembrane region" description="Helical" evidence="6">
    <location>
        <begin position="125"/>
        <end position="145"/>
    </location>
</feature>
<evidence type="ECO:0000313" key="8">
    <source>
        <dbReference type="EMBL" id="GIY02167.1"/>
    </source>
</evidence>
<comment type="similarity">
    <text evidence="2">Belongs to the DRAM/TMEM150 family.</text>
</comment>
<evidence type="ECO:0000256" key="2">
    <source>
        <dbReference type="ARBA" id="ARBA00006565"/>
    </source>
</evidence>